<name>A0AAV7PM51_PLEWA</name>
<comment type="caution">
    <text evidence="2">The sequence shown here is derived from an EMBL/GenBank/DDBJ whole genome shotgun (WGS) entry which is preliminary data.</text>
</comment>
<organism evidence="2 3">
    <name type="scientific">Pleurodeles waltl</name>
    <name type="common">Iberian ribbed newt</name>
    <dbReference type="NCBI Taxonomy" id="8319"/>
    <lineage>
        <taxon>Eukaryota</taxon>
        <taxon>Metazoa</taxon>
        <taxon>Chordata</taxon>
        <taxon>Craniata</taxon>
        <taxon>Vertebrata</taxon>
        <taxon>Euteleostomi</taxon>
        <taxon>Amphibia</taxon>
        <taxon>Batrachia</taxon>
        <taxon>Caudata</taxon>
        <taxon>Salamandroidea</taxon>
        <taxon>Salamandridae</taxon>
        <taxon>Pleurodelinae</taxon>
        <taxon>Pleurodeles</taxon>
    </lineage>
</organism>
<evidence type="ECO:0000256" key="1">
    <source>
        <dbReference type="SAM" id="MobiDB-lite"/>
    </source>
</evidence>
<dbReference type="AlphaFoldDB" id="A0AAV7PM51"/>
<feature type="compositionally biased region" description="Basic and acidic residues" evidence="1">
    <location>
        <begin position="57"/>
        <end position="67"/>
    </location>
</feature>
<proteinExistence type="predicted"/>
<reference evidence="2" key="1">
    <citation type="journal article" date="2022" name="bioRxiv">
        <title>Sequencing and chromosome-scale assembly of the giantPleurodeles waltlgenome.</title>
        <authorList>
            <person name="Brown T."/>
            <person name="Elewa A."/>
            <person name="Iarovenko S."/>
            <person name="Subramanian E."/>
            <person name="Araus A.J."/>
            <person name="Petzold A."/>
            <person name="Susuki M."/>
            <person name="Suzuki K.-i.T."/>
            <person name="Hayashi T."/>
            <person name="Toyoda A."/>
            <person name="Oliveira C."/>
            <person name="Osipova E."/>
            <person name="Leigh N.D."/>
            <person name="Simon A."/>
            <person name="Yun M.H."/>
        </authorList>
    </citation>
    <scope>NUCLEOTIDE SEQUENCE</scope>
    <source>
        <strain evidence="2">20211129_DDA</strain>
        <tissue evidence="2">Liver</tissue>
    </source>
</reference>
<dbReference type="EMBL" id="JANPWB010000011">
    <property type="protein sequence ID" value="KAJ1126470.1"/>
    <property type="molecule type" value="Genomic_DNA"/>
</dbReference>
<evidence type="ECO:0000313" key="2">
    <source>
        <dbReference type="EMBL" id="KAJ1126470.1"/>
    </source>
</evidence>
<feature type="region of interest" description="Disordered" evidence="1">
    <location>
        <begin position="1"/>
        <end position="101"/>
    </location>
</feature>
<sequence length="134" mass="14585">MERKASPPHLLLEDCAHSADASKQAGAVSRPQRARPPLSPRSPGAGWQSRGDGQGRAAEDPEQKRGAEGIQTQERKKKKQERTESVKWYQAPGRGQAEAPNTGWRLRYAEGWVLGGRRVGLGLSVCGGQELGEF</sequence>
<evidence type="ECO:0000313" key="3">
    <source>
        <dbReference type="Proteomes" id="UP001066276"/>
    </source>
</evidence>
<keyword evidence="3" id="KW-1185">Reference proteome</keyword>
<feature type="compositionally biased region" description="Basic and acidic residues" evidence="1">
    <location>
        <begin position="1"/>
        <end position="17"/>
    </location>
</feature>
<accession>A0AAV7PM51</accession>
<gene>
    <name evidence="2" type="ORF">NDU88_004877</name>
</gene>
<dbReference type="Proteomes" id="UP001066276">
    <property type="component" value="Chromosome 7"/>
</dbReference>
<protein>
    <submittedName>
        <fullName evidence="2">Uncharacterized protein</fullName>
    </submittedName>
</protein>